<accession>A0ABN8MVS8</accession>
<dbReference type="PANTHER" id="PTHR46844">
    <property type="entry name" value="SLR5058 PROTEIN"/>
    <property type="match status" value="1"/>
</dbReference>
<dbReference type="SUPFAM" id="SSF53300">
    <property type="entry name" value="vWA-like"/>
    <property type="match status" value="1"/>
</dbReference>
<reference evidence="4 5" key="1">
    <citation type="submission" date="2022-05" db="EMBL/GenBank/DDBJ databases">
        <authorList>
            <consortium name="Genoscope - CEA"/>
            <person name="William W."/>
        </authorList>
    </citation>
    <scope>NUCLEOTIDE SEQUENCE [LARGE SCALE GENOMIC DNA]</scope>
</reference>
<organism evidence="4 5">
    <name type="scientific">Porites evermanni</name>
    <dbReference type="NCBI Taxonomy" id="104178"/>
    <lineage>
        <taxon>Eukaryota</taxon>
        <taxon>Metazoa</taxon>
        <taxon>Cnidaria</taxon>
        <taxon>Anthozoa</taxon>
        <taxon>Hexacorallia</taxon>
        <taxon>Scleractinia</taxon>
        <taxon>Fungiina</taxon>
        <taxon>Poritidae</taxon>
        <taxon>Porites</taxon>
    </lineage>
</organism>
<dbReference type="Gene3D" id="3.40.50.410">
    <property type="entry name" value="von Willebrand factor, type A domain"/>
    <property type="match status" value="1"/>
</dbReference>
<name>A0ABN8MVS8_9CNID</name>
<keyword evidence="5" id="KW-1185">Reference proteome</keyword>
<dbReference type="InterPro" id="IPR002035">
    <property type="entry name" value="VWF_A"/>
</dbReference>
<dbReference type="InterPro" id="IPR027417">
    <property type="entry name" value="P-loop_NTPase"/>
</dbReference>
<feature type="region of interest" description="Disordered" evidence="2">
    <location>
        <begin position="464"/>
        <end position="508"/>
    </location>
</feature>
<evidence type="ECO:0000313" key="5">
    <source>
        <dbReference type="Proteomes" id="UP001159427"/>
    </source>
</evidence>
<dbReference type="SMART" id="SM00327">
    <property type="entry name" value="VWA"/>
    <property type="match status" value="1"/>
</dbReference>
<feature type="coiled-coil region" evidence="1">
    <location>
        <begin position="203"/>
        <end position="237"/>
    </location>
</feature>
<feature type="domain" description="VWFA" evidence="3">
    <location>
        <begin position="519"/>
        <end position="702"/>
    </location>
</feature>
<comment type="caution">
    <text evidence="4">The sequence shown here is derived from an EMBL/GenBank/DDBJ whole genome shotgun (WGS) entry which is preliminary data.</text>
</comment>
<dbReference type="Pfam" id="PF00092">
    <property type="entry name" value="VWA"/>
    <property type="match status" value="1"/>
</dbReference>
<dbReference type="EMBL" id="CALNXI010000693">
    <property type="protein sequence ID" value="CAH3034137.1"/>
    <property type="molecule type" value="Genomic_DNA"/>
</dbReference>
<feature type="compositionally biased region" description="Basic and acidic residues" evidence="2">
    <location>
        <begin position="470"/>
        <end position="490"/>
    </location>
</feature>
<dbReference type="CDD" id="cd00198">
    <property type="entry name" value="vWFA"/>
    <property type="match status" value="1"/>
</dbReference>
<gene>
    <name evidence="4" type="ORF">PEVE_00039355</name>
</gene>
<dbReference type="Proteomes" id="UP001159427">
    <property type="component" value="Unassembled WGS sequence"/>
</dbReference>
<dbReference type="InterPro" id="IPR049341">
    <property type="entry name" value="TRADD-like_N"/>
</dbReference>
<dbReference type="InterPro" id="IPR041249">
    <property type="entry name" value="HEPN_DZIP3"/>
</dbReference>
<dbReference type="Gene3D" id="3.40.50.300">
    <property type="entry name" value="P-loop containing nucleotide triphosphate hydrolases"/>
    <property type="match status" value="1"/>
</dbReference>
<evidence type="ECO:0000256" key="1">
    <source>
        <dbReference type="SAM" id="Coils"/>
    </source>
</evidence>
<dbReference type="Pfam" id="PF20694">
    <property type="entry name" value="TRADD-like_N"/>
    <property type="match status" value="1"/>
</dbReference>
<dbReference type="Pfam" id="PF18738">
    <property type="entry name" value="HEPN_DZIP3"/>
    <property type="match status" value="1"/>
</dbReference>
<evidence type="ECO:0000313" key="4">
    <source>
        <dbReference type="EMBL" id="CAH3034137.1"/>
    </source>
</evidence>
<dbReference type="PROSITE" id="PS50234">
    <property type="entry name" value="VWFA"/>
    <property type="match status" value="1"/>
</dbReference>
<evidence type="ECO:0000259" key="3">
    <source>
        <dbReference type="PROSITE" id="PS50234"/>
    </source>
</evidence>
<keyword evidence="1" id="KW-0175">Coiled coil</keyword>
<dbReference type="InterPro" id="IPR036465">
    <property type="entry name" value="vWFA_dom_sf"/>
</dbReference>
<protein>
    <recommendedName>
        <fullName evidence="3">VWFA domain-containing protein</fullName>
    </recommendedName>
</protein>
<evidence type="ECO:0000256" key="2">
    <source>
        <dbReference type="SAM" id="MobiDB-lite"/>
    </source>
</evidence>
<dbReference type="PANTHER" id="PTHR46844:SF1">
    <property type="entry name" value="SLR5058 PROTEIN"/>
    <property type="match status" value="1"/>
</dbReference>
<proteinExistence type="predicted"/>
<dbReference type="SUPFAM" id="SSF52540">
    <property type="entry name" value="P-loop containing nucleoside triphosphate hydrolases"/>
    <property type="match status" value="1"/>
</dbReference>
<sequence>MADPDQVLSSTDEKANFQRLTRLLISGGTRLLREIFDKCCPPSALPGELSDPSIKRELRRNLTRPERDILYPSPGVYGKSRGCDVTLLFRLLRKQEISGLTPPPGGWDEPPARGDHTLTADLVRIKYYRNSLYAHVKETMDIKDDEFQSIWSEIRDAFVRIAGNLSSVKENEWQGAIDTFLTSPLTPEDKRNADELKEWYLQDKEIKESIEELKSSVKNVERSVSQLEKLIQEKLSSTAPSTESQSGRATRLRLHIDFETLPASGSQCGETEVEVRQLETQDLIQHTQRDATTCRARAIEYAGNGMEVRQLETQDVIQHTPRVVTTCRARAIETAGNSGSSAEKLIELIGSRYVNAINPSSKDEFHDLLQYLKDIRKVAVVDCHQGSLVLTVECNSLEILDKLWEDYRSGHLGKVVQKCLVSDDILNILGPTEVKVTTSINEEEYRACRQHFLNYQDVASTTEGCDDIGEPARKQRKLDTTETSKGKESSPSEENWAQPIIRSPRKQQKVASDGEFVSEIFFALDYSSSVSEEEFQKEIEFVRRMSNSWNPENDLEAVVVYGNAAETVCLDPDSGTFSVDLQGLKTKAWRQSKGRRIDLALREAADHLTSSTNENLVVLLTAGRQLCGAESKEDDRELLVSATEAMSSKNIKVILVPVGMETDFRELGVIARRPQYLFPPASFDHMTPQKASDIGSYIMETVDLESYAKNKVDQFSVIPKELSLWEITSRCSDVLEGAWYELYDNDRKSNKPNKIKMLIRESIDNFQSQLVTECRVIITFAVLGPLGAGKSFFLNSLLNLGLPDNFKFQSGPLPSADDDSQTPLPIYVKYGRKVEVLFHKQEAVPNPVIWFPEEEMRKDTLARVNSTLLTKFQERESFTGASYVVLQGPFPVFTDLKTRKMTTQGLHLELEVDVQFVDLPGLGDKTGNEAISGTLSKADIVLFFDGGQSGRHVSQEDIAQVFRRRDGQFEFVSRPKLVHIFNDRKNPSPPRLQEFDSLCKAKEKQLGDAWSCFRKSIRKDDGIYKEAREKLPLLNSEDLLEKLSKESKCLYFHSERKNFLSSLTNVVSDHVRNVKIKQTIHPFLQNVLWAAKMLKKRVVDSLYTTKKKKKLAEVNIDEVLFEMLSELYEVEESELITSFVNKASFPLESGTESVHEFLYSNFLLSSETRHFLTKLLEKSLKSYTVRLTAAFYNKYLPVLEYIPGDIFQLTEMVCIIRVKQFCANFAPAYLLDFLNRKKDQISLPEDVMSEWPSASVEEKSGLVEKYLRQLLNRAEMALKDNRTREKHASRTSHFHLMRTLKELVGKLLPASSFQDAYRTGCLESLKEKLPKVIEFCTDTIREINPHPKLDVSRVPSLPVKMENAKEEASLPSESSSHEKIIRDLTAKLLRNPDEKKAKDIIKGMETMLKFKKHGHLELQPAQEANQLRDCGR</sequence>